<dbReference type="AlphaFoldDB" id="A0A101LZ13"/>
<name>A0A101LZ13_PICGL</name>
<organism evidence="1">
    <name type="scientific">Picea glauca</name>
    <name type="common">White spruce</name>
    <name type="synonym">Pinus glauca</name>
    <dbReference type="NCBI Taxonomy" id="3330"/>
    <lineage>
        <taxon>Eukaryota</taxon>
        <taxon>Viridiplantae</taxon>
        <taxon>Streptophyta</taxon>
        <taxon>Embryophyta</taxon>
        <taxon>Tracheophyta</taxon>
        <taxon>Spermatophyta</taxon>
        <taxon>Pinopsida</taxon>
        <taxon>Pinidae</taxon>
        <taxon>Conifers I</taxon>
        <taxon>Pinales</taxon>
        <taxon>Pinaceae</taxon>
        <taxon>Picea</taxon>
    </lineage>
</organism>
<evidence type="ECO:0000313" key="1">
    <source>
        <dbReference type="EMBL" id="KUM47882.1"/>
    </source>
</evidence>
<dbReference type="EMBL" id="LKAM01000006">
    <property type="protein sequence ID" value="KUM47882.1"/>
    <property type="molecule type" value="Genomic_DNA"/>
</dbReference>
<keyword evidence="1" id="KW-0496">Mitochondrion</keyword>
<proteinExistence type="predicted"/>
<reference evidence="1" key="1">
    <citation type="journal article" date="2015" name="Genome Biol. Evol.">
        <title>Organellar Genomes of White Spruce (Picea glauca): Assembly and Annotation.</title>
        <authorList>
            <person name="Jackman S.D."/>
            <person name="Warren R.L."/>
            <person name="Gibb E.A."/>
            <person name="Vandervalk B.P."/>
            <person name="Mohamadi H."/>
            <person name="Chu J."/>
            <person name="Raymond A."/>
            <person name="Pleasance S."/>
            <person name="Coope R."/>
            <person name="Wildung M.R."/>
            <person name="Ritland C.E."/>
            <person name="Bousquet J."/>
            <person name="Jones S.J."/>
            <person name="Bohlmann J."/>
            <person name="Birol I."/>
        </authorList>
    </citation>
    <scope>NUCLEOTIDE SEQUENCE [LARGE SCALE GENOMIC DNA]</scope>
    <source>
        <tissue evidence="1">Flushing bud</tissue>
    </source>
</reference>
<protein>
    <submittedName>
        <fullName evidence="1">Uncharacterized protein</fullName>
    </submittedName>
</protein>
<comment type="caution">
    <text evidence="1">The sequence shown here is derived from an EMBL/GenBank/DDBJ whole genome shotgun (WGS) entry which is preliminary data.</text>
</comment>
<geneLocation type="mitochondrion" evidence="1"/>
<sequence>MRKGKGNRWLAFSTCNPRKRAAGVDPILTGRIAARKDLVSLAIHRMREREVYFPHGSTRFTRQAHHTSSNLHQWRHKPGRLELYAKCNEPIKSNTLELT</sequence>
<accession>A0A101LZ13</accession>
<gene>
    <name evidence="1" type="ORF">ABT39_MTgene4876</name>
</gene>